<dbReference type="Gene3D" id="3.30.70.100">
    <property type="match status" value="1"/>
</dbReference>
<keyword evidence="4" id="KW-1185">Reference proteome</keyword>
<dbReference type="Proteomes" id="UP000316313">
    <property type="component" value="Chromosome"/>
</dbReference>
<dbReference type="KEGG" id="ssam:E3D00_07075"/>
<sequence>MQYAETICVDAKIGHVPHVVSALSDLENAGAWVTEVGQLNQLLLFYSSSNLLDLQRQRAALLAKIPQEFILQTDITTWRVIAPVLPMGVYGQAYEWRCYHVLPNEMEKVEREFLSALNRRVEVSPLMCGLISLEGTPRIAHLWPYGDVKDRQEKRAQAVAAGGWPPKVAPYLYKMKNALLSPLASSQWK</sequence>
<dbReference type="OrthoDB" id="4124121at2"/>
<evidence type="ECO:0000313" key="3">
    <source>
        <dbReference type="EMBL" id="QDH18037.1"/>
    </source>
</evidence>
<evidence type="ECO:0000259" key="2">
    <source>
        <dbReference type="Pfam" id="PF07978"/>
    </source>
</evidence>
<reference evidence="3 4" key="1">
    <citation type="submission" date="2019-03" db="EMBL/GenBank/DDBJ databases">
        <title>The complete genome sequence of Swingsia samuiensis NBRC107927(T).</title>
        <authorList>
            <person name="Chua K.-O."/>
            <person name="Chan K.-G."/>
            <person name="See-Too W.-S."/>
        </authorList>
    </citation>
    <scope>NUCLEOTIDE SEQUENCE [LARGE SCALE GENOMIC DNA]</scope>
    <source>
        <strain evidence="3 4">AH83</strain>
    </source>
</reference>
<feature type="domain" description="NIPSNAP" evidence="2">
    <location>
        <begin position="94"/>
        <end position="186"/>
    </location>
</feature>
<dbReference type="SUPFAM" id="SSF54909">
    <property type="entry name" value="Dimeric alpha+beta barrel"/>
    <property type="match status" value="1"/>
</dbReference>
<accession>A0A4Y6UNV2</accession>
<dbReference type="AlphaFoldDB" id="A0A4Y6UNV2"/>
<dbReference type="InterPro" id="IPR011008">
    <property type="entry name" value="Dimeric_a/b-barrel"/>
</dbReference>
<dbReference type="EMBL" id="CP038141">
    <property type="protein sequence ID" value="QDH18037.1"/>
    <property type="molecule type" value="Genomic_DNA"/>
</dbReference>
<dbReference type="PANTHER" id="PTHR21017:SF17">
    <property type="entry name" value="PROTEIN NIPSNAP"/>
    <property type="match status" value="1"/>
</dbReference>
<name>A0A4Y6UNV2_9PROT</name>
<gene>
    <name evidence="3" type="ORF">E3D00_07075</name>
</gene>
<dbReference type="PANTHER" id="PTHR21017">
    <property type="entry name" value="NIPSNAP-RELATED"/>
    <property type="match status" value="1"/>
</dbReference>
<evidence type="ECO:0000313" key="4">
    <source>
        <dbReference type="Proteomes" id="UP000316313"/>
    </source>
</evidence>
<organism evidence="3 4">
    <name type="scientific">Swingsia samuiensis</name>
    <dbReference type="NCBI Taxonomy" id="1293412"/>
    <lineage>
        <taxon>Bacteria</taxon>
        <taxon>Pseudomonadati</taxon>
        <taxon>Pseudomonadota</taxon>
        <taxon>Alphaproteobacteria</taxon>
        <taxon>Acetobacterales</taxon>
        <taxon>Acetobacteraceae</taxon>
        <taxon>Swingsia</taxon>
    </lineage>
</organism>
<evidence type="ECO:0000256" key="1">
    <source>
        <dbReference type="ARBA" id="ARBA00005291"/>
    </source>
</evidence>
<dbReference type="InterPro" id="IPR051557">
    <property type="entry name" value="NipSnap_domain"/>
</dbReference>
<protein>
    <submittedName>
        <fullName evidence="3">NIPSNAP family protein</fullName>
    </submittedName>
</protein>
<comment type="similarity">
    <text evidence="1">Belongs to the NipSnap family.</text>
</comment>
<dbReference type="Pfam" id="PF07978">
    <property type="entry name" value="NIPSNAP"/>
    <property type="match status" value="1"/>
</dbReference>
<proteinExistence type="inferred from homology"/>
<dbReference type="InterPro" id="IPR012577">
    <property type="entry name" value="NIPSNAP"/>
</dbReference>